<dbReference type="PROSITE" id="PS50862">
    <property type="entry name" value="AA_TRNA_LIGASE_II"/>
    <property type="match status" value="1"/>
</dbReference>
<dbReference type="EC" id="6.1.1.22" evidence="2"/>
<dbReference type="PRINTS" id="PR01042">
    <property type="entry name" value="TRNASYNTHASP"/>
</dbReference>
<feature type="non-terminal residue" evidence="9">
    <location>
        <position position="444"/>
    </location>
</feature>
<dbReference type="Pfam" id="PF00152">
    <property type="entry name" value="tRNA-synt_2"/>
    <property type="match status" value="1"/>
</dbReference>
<dbReference type="SUPFAM" id="SSF55681">
    <property type="entry name" value="Class II aaRS and biotin synthetases"/>
    <property type="match status" value="1"/>
</dbReference>
<evidence type="ECO:0000256" key="1">
    <source>
        <dbReference type="ARBA" id="ARBA00008226"/>
    </source>
</evidence>
<dbReference type="InterPro" id="IPR002312">
    <property type="entry name" value="Asp/Asn-tRNA-synth_IIb"/>
</dbReference>
<dbReference type="CDD" id="cd00776">
    <property type="entry name" value="AsxRS_core"/>
    <property type="match status" value="1"/>
</dbReference>
<evidence type="ECO:0000313" key="9">
    <source>
        <dbReference type="EMBL" id="NXM02297.1"/>
    </source>
</evidence>
<evidence type="ECO:0000256" key="6">
    <source>
        <dbReference type="ARBA" id="ARBA00022917"/>
    </source>
</evidence>
<evidence type="ECO:0000256" key="2">
    <source>
        <dbReference type="ARBA" id="ARBA00012816"/>
    </source>
</evidence>
<evidence type="ECO:0000256" key="4">
    <source>
        <dbReference type="ARBA" id="ARBA00022741"/>
    </source>
</evidence>
<dbReference type="PANTHER" id="PTHR22594:SF34">
    <property type="entry name" value="ASPARAGINE--TRNA LIGASE, MITOCHONDRIAL-RELATED"/>
    <property type="match status" value="1"/>
</dbReference>
<dbReference type="GO" id="GO:0005739">
    <property type="term" value="C:mitochondrion"/>
    <property type="evidence" value="ECO:0007669"/>
    <property type="project" value="TreeGrafter"/>
</dbReference>
<protein>
    <recommendedName>
        <fullName evidence="2">asparagine--tRNA ligase</fullName>
        <ecNumber evidence="2">6.1.1.22</ecNumber>
    </recommendedName>
</protein>
<evidence type="ECO:0000259" key="8">
    <source>
        <dbReference type="PROSITE" id="PS50862"/>
    </source>
</evidence>
<dbReference type="InterPro" id="IPR004522">
    <property type="entry name" value="Asn-tRNA-ligase"/>
</dbReference>
<dbReference type="PANTHER" id="PTHR22594">
    <property type="entry name" value="ASPARTYL/LYSYL-TRNA SYNTHETASE"/>
    <property type="match status" value="1"/>
</dbReference>
<gene>
    <name evidence="9" type="primary">Nars2</name>
    <name evidence="9" type="ORF">TYRSAV_R07991</name>
</gene>
<evidence type="ECO:0000256" key="3">
    <source>
        <dbReference type="ARBA" id="ARBA00022598"/>
    </source>
</evidence>
<dbReference type="GO" id="GO:0004816">
    <property type="term" value="F:asparagine-tRNA ligase activity"/>
    <property type="evidence" value="ECO:0007669"/>
    <property type="project" value="UniProtKB-EC"/>
</dbReference>
<dbReference type="CDD" id="cd04318">
    <property type="entry name" value="EcAsnRS_like_N"/>
    <property type="match status" value="1"/>
</dbReference>
<comment type="similarity">
    <text evidence="1">Belongs to the class-II aminoacyl-tRNA synthetase family.</text>
</comment>
<keyword evidence="5" id="KW-0067">ATP-binding</keyword>
<evidence type="ECO:0000313" key="10">
    <source>
        <dbReference type="Proteomes" id="UP000537779"/>
    </source>
</evidence>
<dbReference type="InterPro" id="IPR004365">
    <property type="entry name" value="NA-bd_OB_tRNA"/>
</dbReference>
<dbReference type="Gene3D" id="3.30.930.10">
    <property type="entry name" value="Bira Bifunctional Protein, Domain 2"/>
    <property type="match status" value="1"/>
</dbReference>
<keyword evidence="6" id="KW-0648">Protein biosynthesis</keyword>
<dbReference type="NCBIfam" id="TIGR00457">
    <property type="entry name" value="asnS"/>
    <property type="match status" value="1"/>
</dbReference>
<dbReference type="FunFam" id="3.30.930.10:FF:000016">
    <property type="entry name" value="Asparagine--tRNA ligase"/>
    <property type="match status" value="1"/>
</dbReference>
<keyword evidence="4" id="KW-0547">Nucleotide-binding</keyword>
<dbReference type="GO" id="GO:0005524">
    <property type="term" value="F:ATP binding"/>
    <property type="evidence" value="ECO:0007669"/>
    <property type="project" value="UniProtKB-KW"/>
</dbReference>
<feature type="non-terminal residue" evidence="9">
    <location>
        <position position="1"/>
    </location>
</feature>
<dbReference type="Pfam" id="PF01336">
    <property type="entry name" value="tRNA_anti-codon"/>
    <property type="match status" value="1"/>
</dbReference>
<dbReference type="InterPro" id="IPR045864">
    <property type="entry name" value="aa-tRNA-synth_II/BPL/LPL"/>
</dbReference>
<dbReference type="GO" id="GO:0003676">
    <property type="term" value="F:nucleic acid binding"/>
    <property type="evidence" value="ECO:0007669"/>
    <property type="project" value="InterPro"/>
</dbReference>
<dbReference type="InterPro" id="IPR012340">
    <property type="entry name" value="NA-bd_OB-fold"/>
</dbReference>
<name>A0A7L0XEF5_TYRSA</name>
<dbReference type="InterPro" id="IPR006195">
    <property type="entry name" value="aa-tRNA-synth_II"/>
</dbReference>
<dbReference type="NCBIfam" id="NF003037">
    <property type="entry name" value="PRK03932.1"/>
    <property type="match status" value="1"/>
</dbReference>
<sequence>WVRSVRSQKEVLFLHINDGSSLEHLQVVADPSLENRDLTFGSAVEVQGKLVKSPHRMQNMELRAETIHVVGPCDIWSFPLKMKERHPLEYVRQFPHLRCRNNTLGSLLRIRSEATAAIHSFFQDNGYVHIHTPIITSNDCEGAGELFQIEVSWVRESAEKTHFFNVPAFLTVSGQLHLEVMAGAFTHVFTFGPTFRAENSQSRRHLAEFYMVEAELSFTENLQDIMQVMEDLFKTVTSTVLSKCPRDVELFHKYVSPAQKVIHVTGKSCNPVILFFFSSCRITYSEAVEILKQASQTFTFKPEWGCDLQTEHEKYLVKHCGEVPVFVINYPYDLKPFYMRDNEDGPQHTVAAVDLLVPGIGELCGGSLREERLPFLESRLQRYGKPAGPRRLACSGEYLDLRKFGSVPHGGFGMGFERYLQYILGVDNIKDVIPFPRFSHSCLL</sequence>
<proteinExistence type="inferred from homology"/>
<dbReference type="Proteomes" id="UP000537779">
    <property type="component" value="Unassembled WGS sequence"/>
</dbReference>
<keyword evidence="10" id="KW-1185">Reference proteome</keyword>
<comment type="caution">
    <text evidence="9">The sequence shown here is derived from an EMBL/GenBank/DDBJ whole genome shotgun (WGS) entry which is preliminary data.</text>
</comment>
<dbReference type="SUPFAM" id="SSF50249">
    <property type="entry name" value="Nucleic acid-binding proteins"/>
    <property type="match status" value="1"/>
</dbReference>
<reference evidence="9 10" key="1">
    <citation type="submission" date="2019-09" db="EMBL/GenBank/DDBJ databases">
        <title>Bird 10,000 Genomes (B10K) Project - Family phase.</title>
        <authorList>
            <person name="Zhang G."/>
        </authorList>
    </citation>
    <scope>NUCLEOTIDE SEQUENCE [LARGE SCALE GENOMIC DNA]</scope>
    <source>
        <strain evidence="9">B10K-DU-001-37</strain>
        <tissue evidence="9">Muscle</tissue>
    </source>
</reference>
<organism evidence="9 10">
    <name type="scientific">Tyrannus savana</name>
    <name type="common">Fork-tailed flycatcher</name>
    <name type="synonym">Muscivora tyrannus</name>
    <dbReference type="NCBI Taxonomy" id="137541"/>
    <lineage>
        <taxon>Eukaryota</taxon>
        <taxon>Metazoa</taxon>
        <taxon>Chordata</taxon>
        <taxon>Craniata</taxon>
        <taxon>Vertebrata</taxon>
        <taxon>Euteleostomi</taxon>
        <taxon>Archelosauria</taxon>
        <taxon>Archosauria</taxon>
        <taxon>Dinosauria</taxon>
        <taxon>Saurischia</taxon>
        <taxon>Theropoda</taxon>
        <taxon>Coelurosauria</taxon>
        <taxon>Aves</taxon>
        <taxon>Neognathae</taxon>
        <taxon>Neoaves</taxon>
        <taxon>Telluraves</taxon>
        <taxon>Australaves</taxon>
        <taxon>Passeriformes</taxon>
        <taxon>Tyrannidae</taxon>
        <taxon>Tyrannus</taxon>
    </lineage>
</organism>
<feature type="domain" description="Aminoacyl-transfer RNA synthetases class-II family profile" evidence="8">
    <location>
        <begin position="108"/>
        <end position="434"/>
    </location>
</feature>
<accession>A0A7L0XEF5</accession>
<evidence type="ECO:0000256" key="5">
    <source>
        <dbReference type="ARBA" id="ARBA00022840"/>
    </source>
</evidence>
<dbReference type="InterPro" id="IPR004364">
    <property type="entry name" value="Aa-tRNA-synt_II"/>
</dbReference>
<dbReference type="EMBL" id="VXAW01006202">
    <property type="protein sequence ID" value="NXM02297.1"/>
    <property type="molecule type" value="Genomic_DNA"/>
</dbReference>
<dbReference type="GO" id="GO:0006421">
    <property type="term" value="P:asparaginyl-tRNA aminoacylation"/>
    <property type="evidence" value="ECO:0007669"/>
    <property type="project" value="InterPro"/>
</dbReference>
<evidence type="ECO:0000256" key="7">
    <source>
        <dbReference type="ARBA" id="ARBA00023146"/>
    </source>
</evidence>
<dbReference type="Gene3D" id="2.40.50.140">
    <property type="entry name" value="Nucleic acid-binding proteins"/>
    <property type="match status" value="1"/>
</dbReference>
<dbReference type="AlphaFoldDB" id="A0A7L0XEF5"/>
<keyword evidence="3" id="KW-0436">Ligase</keyword>
<keyword evidence="7" id="KW-0030">Aminoacyl-tRNA synthetase</keyword>